<dbReference type="GO" id="GO:0005524">
    <property type="term" value="F:ATP binding"/>
    <property type="evidence" value="ECO:0007669"/>
    <property type="project" value="UniProtKB-KW"/>
</dbReference>
<evidence type="ECO:0000256" key="7">
    <source>
        <dbReference type="ARBA" id="ARBA00023137"/>
    </source>
</evidence>
<keyword evidence="13" id="KW-1185">Reference proteome</keyword>
<comment type="catalytic activity">
    <reaction evidence="8">
        <text>L-tyrosyl-[protein] + ATP = O-phospho-L-tyrosyl-[protein] + ADP + H(+)</text>
        <dbReference type="Rhea" id="RHEA:10596"/>
        <dbReference type="Rhea" id="RHEA-COMP:10136"/>
        <dbReference type="Rhea" id="RHEA-COMP:20101"/>
        <dbReference type="ChEBI" id="CHEBI:15378"/>
        <dbReference type="ChEBI" id="CHEBI:30616"/>
        <dbReference type="ChEBI" id="CHEBI:46858"/>
        <dbReference type="ChEBI" id="CHEBI:61978"/>
        <dbReference type="ChEBI" id="CHEBI:456216"/>
        <dbReference type="EC" id="2.7.10.2"/>
    </reaction>
</comment>
<dbReference type="CDD" id="cd05387">
    <property type="entry name" value="BY-kinase"/>
    <property type="match status" value="1"/>
</dbReference>
<evidence type="ECO:0000259" key="11">
    <source>
        <dbReference type="Pfam" id="PF13807"/>
    </source>
</evidence>
<dbReference type="InterPro" id="IPR025669">
    <property type="entry name" value="AAA_dom"/>
</dbReference>
<keyword evidence="9" id="KW-0812">Transmembrane</keyword>
<protein>
    <recommendedName>
        <fullName evidence="2">non-specific protein-tyrosine kinase</fullName>
        <ecNumber evidence="2">2.7.10.2</ecNumber>
    </recommendedName>
</protein>
<dbReference type="EC" id="2.7.10.2" evidence="2"/>
<accession>A0A563U8J1</accession>
<dbReference type="InterPro" id="IPR050445">
    <property type="entry name" value="Bact_polysacc_biosynth/exp"/>
</dbReference>
<dbReference type="InterPro" id="IPR032807">
    <property type="entry name" value="GNVR"/>
</dbReference>
<gene>
    <name evidence="12" type="ORF">FPZ43_14115</name>
</gene>
<evidence type="ECO:0000256" key="9">
    <source>
        <dbReference type="SAM" id="Phobius"/>
    </source>
</evidence>
<dbReference type="EMBL" id="VOEJ01000006">
    <property type="protein sequence ID" value="TWR27599.1"/>
    <property type="molecule type" value="Genomic_DNA"/>
</dbReference>
<dbReference type="SUPFAM" id="SSF52540">
    <property type="entry name" value="P-loop containing nucleoside triphosphate hydrolases"/>
    <property type="match status" value="1"/>
</dbReference>
<dbReference type="GO" id="GO:0005886">
    <property type="term" value="C:plasma membrane"/>
    <property type="evidence" value="ECO:0007669"/>
    <property type="project" value="TreeGrafter"/>
</dbReference>
<evidence type="ECO:0000259" key="10">
    <source>
        <dbReference type="Pfam" id="PF13614"/>
    </source>
</evidence>
<dbReference type="OrthoDB" id="9794577at2"/>
<evidence type="ECO:0000313" key="12">
    <source>
        <dbReference type="EMBL" id="TWR27599.1"/>
    </source>
</evidence>
<keyword evidence="3 12" id="KW-0808">Transferase</keyword>
<feature type="domain" description="AAA" evidence="10">
    <location>
        <begin position="594"/>
        <end position="710"/>
    </location>
</feature>
<proteinExistence type="inferred from homology"/>
<dbReference type="PANTHER" id="PTHR32309">
    <property type="entry name" value="TYROSINE-PROTEIN KINASE"/>
    <property type="match status" value="1"/>
</dbReference>
<sequence length="803" mass="89743">MSKQNTQLTTFTLPVSEASSTSDGGRLLKKYLFHWPLFVLCAIVALVGAYFYVQNTQPVYPIVATLEFKSPVSSEGGTVINKNGTEQQLDPINTPVIVENEIEVMQSKKLMYQVVNDLQLWVSYVNKKTATDVELYKNSPVKFNFSKQNGAIDAKGIKLLITIKDANSFVLKDKEAGDKSYKFSTVINGDFGTWFLTPTSYINDYIGSEMLITVQDPDLVSDNYQSKVKVELENKDAPFVNLSTSDIIPARGKDILNSLMSLYQKDALLSKGKDAQSTLNFINSRLDSINKGLNIAEIDIQQYKSSQGMTDITSQAQGFRDIRQANIKASNDVKIQLGIIEGLAKWVNSGSAEKLPATSAYLQDPSLMGLYDKLAALQVQRAQLLATTPETNPLFEPLNEQIATLREAFKEKIAATKASLLATQKQMESFDSGLIGSLKKIPDQDRKYNSMKREQESKERIYTFLLEKREQVALRYASSVSDSEVVDDAHANKAKWPKPAIIYPLALIIGLAAGAGILYGRESLNERILVRRQIEDKVNVPVLGELSYQESTTPIVVTEGRGKFAIGEQFRVLRTNLFHLHGNNDPGRVTLFTSSIGGEGKSFVSSNLAVTLAYAKRKTILLEMDLRKPKISGVFDLSPDHPGISDFLAEKATDLDKLIQKTAIEDLDVLGCGPILPNPSELLEKETLDNLINMLKERYDDIIIDSPPIHLVTDALIIARTAHATLYMVRQGYTHKDELEFINEIDASKRLPKYSLVFNGVRRDKFGYGYGYSYGYNNSYYNSYAEKEKESFGEQFGRFLKRF</sequence>
<keyword evidence="7" id="KW-0829">Tyrosine-protein kinase</keyword>
<comment type="similarity">
    <text evidence="1">Belongs to the CpsD/CapB family.</text>
</comment>
<dbReference type="InterPro" id="IPR005702">
    <property type="entry name" value="Wzc-like_C"/>
</dbReference>
<dbReference type="InterPro" id="IPR027417">
    <property type="entry name" value="P-loop_NTPase"/>
</dbReference>
<dbReference type="Pfam" id="PF13807">
    <property type="entry name" value="GNVR"/>
    <property type="match status" value="1"/>
</dbReference>
<evidence type="ECO:0000256" key="6">
    <source>
        <dbReference type="ARBA" id="ARBA00022840"/>
    </source>
</evidence>
<name>A0A563U8J1_9SPHI</name>
<keyword evidence="9" id="KW-1133">Transmembrane helix</keyword>
<keyword evidence="6" id="KW-0067">ATP-binding</keyword>
<feature type="domain" description="Tyrosine-protein kinase G-rich" evidence="11">
    <location>
        <begin position="451"/>
        <end position="522"/>
    </location>
</feature>
<keyword evidence="5 12" id="KW-0418">Kinase</keyword>
<reference evidence="12 13" key="1">
    <citation type="submission" date="2019-07" db="EMBL/GenBank/DDBJ databases">
        <authorList>
            <person name="Kim J."/>
        </authorList>
    </citation>
    <scope>NUCLEOTIDE SEQUENCE [LARGE SCALE GENOMIC DNA]</scope>
    <source>
        <strain evidence="13">dk17</strain>
    </source>
</reference>
<evidence type="ECO:0000313" key="13">
    <source>
        <dbReference type="Proteomes" id="UP000320042"/>
    </source>
</evidence>
<evidence type="ECO:0000256" key="2">
    <source>
        <dbReference type="ARBA" id="ARBA00011903"/>
    </source>
</evidence>
<comment type="caution">
    <text evidence="12">The sequence shown here is derived from an EMBL/GenBank/DDBJ whole genome shotgun (WGS) entry which is preliminary data.</text>
</comment>
<dbReference type="RefSeq" id="WP_146382564.1">
    <property type="nucleotide sequence ID" value="NZ_VOEJ01000006.1"/>
</dbReference>
<evidence type="ECO:0000256" key="4">
    <source>
        <dbReference type="ARBA" id="ARBA00022741"/>
    </source>
</evidence>
<organism evidence="12 13">
    <name type="scientific">Mucilaginibacter pallidiroseus</name>
    <dbReference type="NCBI Taxonomy" id="2599295"/>
    <lineage>
        <taxon>Bacteria</taxon>
        <taxon>Pseudomonadati</taxon>
        <taxon>Bacteroidota</taxon>
        <taxon>Sphingobacteriia</taxon>
        <taxon>Sphingobacteriales</taxon>
        <taxon>Sphingobacteriaceae</taxon>
        <taxon>Mucilaginibacter</taxon>
    </lineage>
</organism>
<evidence type="ECO:0000256" key="5">
    <source>
        <dbReference type="ARBA" id="ARBA00022777"/>
    </source>
</evidence>
<dbReference type="PANTHER" id="PTHR32309:SF13">
    <property type="entry name" value="FERRIC ENTEROBACTIN TRANSPORT PROTEIN FEPE"/>
    <property type="match status" value="1"/>
</dbReference>
<dbReference type="AlphaFoldDB" id="A0A563U8J1"/>
<dbReference type="GO" id="GO:0004715">
    <property type="term" value="F:non-membrane spanning protein tyrosine kinase activity"/>
    <property type="evidence" value="ECO:0007669"/>
    <property type="project" value="UniProtKB-EC"/>
</dbReference>
<dbReference type="Pfam" id="PF13614">
    <property type="entry name" value="AAA_31"/>
    <property type="match status" value="1"/>
</dbReference>
<dbReference type="Proteomes" id="UP000320042">
    <property type="component" value="Unassembled WGS sequence"/>
</dbReference>
<feature type="transmembrane region" description="Helical" evidence="9">
    <location>
        <begin position="32"/>
        <end position="53"/>
    </location>
</feature>
<evidence type="ECO:0000256" key="8">
    <source>
        <dbReference type="ARBA" id="ARBA00051245"/>
    </source>
</evidence>
<keyword evidence="4" id="KW-0547">Nucleotide-binding</keyword>
<dbReference type="Gene3D" id="3.40.50.300">
    <property type="entry name" value="P-loop containing nucleotide triphosphate hydrolases"/>
    <property type="match status" value="1"/>
</dbReference>
<dbReference type="NCBIfam" id="TIGR01007">
    <property type="entry name" value="eps_fam"/>
    <property type="match status" value="1"/>
</dbReference>
<evidence type="ECO:0000256" key="3">
    <source>
        <dbReference type="ARBA" id="ARBA00022679"/>
    </source>
</evidence>
<evidence type="ECO:0000256" key="1">
    <source>
        <dbReference type="ARBA" id="ARBA00007316"/>
    </source>
</evidence>
<keyword evidence="9" id="KW-0472">Membrane</keyword>